<evidence type="ECO:0000256" key="4">
    <source>
        <dbReference type="ARBA" id="ARBA00022692"/>
    </source>
</evidence>
<dbReference type="Proteomes" id="UP000314986">
    <property type="component" value="Unassembled WGS sequence"/>
</dbReference>
<evidence type="ECO:0000256" key="5">
    <source>
        <dbReference type="ARBA" id="ARBA00022989"/>
    </source>
</evidence>
<keyword evidence="10" id="KW-0807">Transducer</keyword>
<keyword evidence="8" id="KW-0675">Receptor</keyword>
<evidence type="ECO:0000313" key="14">
    <source>
        <dbReference type="Ensembl" id="ENSCMIP00000045793.1"/>
    </source>
</evidence>
<keyword evidence="4 12" id="KW-0812">Transmembrane</keyword>
<evidence type="ECO:0000256" key="9">
    <source>
        <dbReference type="ARBA" id="ARBA00023180"/>
    </source>
</evidence>
<dbReference type="InterPro" id="IPR000276">
    <property type="entry name" value="GPCR_Rhodpsn"/>
</dbReference>
<feature type="transmembrane region" description="Helical" evidence="12">
    <location>
        <begin position="20"/>
        <end position="48"/>
    </location>
</feature>
<feature type="domain" description="G-protein coupled receptors family 1 profile" evidence="13">
    <location>
        <begin position="39"/>
        <end position="284"/>
    </location>
</feature>
<evidence type="ECO:0000313" key="15">
    <source>
        <dbReference type="Proteomes" id="UP000314986"/>
    </source>
</evidence>
<evidence type="ECO:0000256" key="11">
    <source>
        <dbReference type="ARBA" id="ARBA00025736"/>
    </source>
</evidence>
<dbReference type="GO" id="GO:0005886">
    <property type="term" value="C:plasma membrane"/>
    <property type="evidence" value="ECO:0007669"/>
    <property type="project" value="UniProtKB-SubCell"/>
</dbReference>
<reference evidence="14" key="4">
    <citation type="submission" date="2025-08" db="UniProtKB">
        <authorList>
            <consortium name="Ensembl"/>
        </authorList>
    </citation>
    <scope>IDENTIFICATION</scope>
</reference>
<reference evidence="14" key="5">
    <citation type="submission" date="2025-09" db="UniProtKB">
        <authorList>
            <consortium name="Ensembl"/>
        </authorList>
    </citation>
    <scope>IDENTIFICATION</scope>
</reference>
<protein>
    <recommendedName>
        <fullName evidence="13">G-protein coupled receptors family 1 profile domain-containing protein</fullName>
    </recommendedName>
</protein>
<dbReference type="OMA" id="CHPFLMM"/>
<dbReference type="Gene3D" id="1.20.1070.10">
    <property type="entry name" value="Rhodopsin 7-helix transmembrane proteins"/>
    <property type="match status" value="1"/>
</dbReference>
<evidence type="ECO:0000256" key="6">
    <source>
        <dbReference type="ARBA" id="ARBA00023040"/>
    </source>
</evidence>
<keyword evidence="2" id="KW-1003">Cell membrane</keyword>
<feature type="transmembrane region" description="Helical" evidence="12">
    <location>
        <begin position="131"/>
        <end position="153"/>
    </location>
</feature>
<feature type="transmembrane region" description="Helical" evidence="12">
    <location>
        <begin position="267"/>
        <end position="287"/>
    </location>
</feature>
<keyword evidence="9" id="KW-0325">Glycoprotein</keyword>
<reference evidence="15" key="3">
    <citation type="journal article" date="2014" name="Nature">
        <title>Elephant shark genome provides unique insights into gnathostome evolution.</title>
        <authorList>
            <consortium name="International Elephant Shark Genome Sequencing Consortium"/>
            <person name="Venkatesh B."/>
            <person name="Lee A.P."/>
            <person name="Ravi V."/>
            <person name="Maurya A.K."/>
            <person name="Lian M.M."/>
            <person name="Swann J.B."/>
            <person name="Ohta Y."/>
            <person name="Flajnik M.F."/>
            <person name="Sutoh Y."/>
            <person name="Kasahara M."/>
            <person name="Hoon S."/>
            <person name="Gangu V."/>
            <person name="Roy S.W."/>
            <person name="Irimia M."/>
            <person name="Korzh V."/>
            <person name="Kondrychyn I."/>
            <person name="Lim Z.W."/>
            <person name="Tay B.H."/>
            <person name="Tohari S."/>
            <person name="Kong K.W."/>
            <person name="Ho S."/>
            <person name="Lorente-Galdos B."/>
            <person name="Quilez J."/>
            <person name="Marques-Bonet T."/>
            <person name="Raney B.J."/>
            <person name="Ingham P.W."/>
            <person name="Tay A."/>
            <person name="Hillier L.W."/>
            <person name="Minx P."/>
            <person name="Boehm T."/>
            <person name="Wilson R.K."/>
            <person name="Brenner S."/>
            <person name="Warren W.C."/>
        </authorList>
    </citation>
    <scope>NUCLEOTIDE SEQUENCE [LARGE SCALE GENOMIC DNA]</scope>
</reference>
<evidence type="ECO:0000256" key="10">
    <source>
        <dbReference type="ARBA" id="ARBA00023224"/>
    </source>
</evidence>
<feature type="transmembrane region" description="Helical" evidence="12">
    <location>
        <begin position="173"/>
        <end position="198"/>
    </location>
</feature>
<evidence type="ECO:0000259" key="13">
    <source>
        <dbReference type="PROSITE" id="PS50262"/>
    </source>
</evidence>
<evidence type="ECO:0000256" key="8">
    <source>
        <dbReference type="ARBA" id="ARBA00023170"/>
    </source>
</evidence>
<dbReference type="Pfam" id="PF00001">
    <property type="entry name" value="7tm_1"/>
    <property type="match status" value="1"/>
</dbReference>
<reference evidence="15" key="1">
    <citation type="journal article" date="2006" name="Science">
        <title>Ancient noncoding elements conserved in the human genome.</title>
        <authorList>
            <person name="Venkatesh B."/>
            <person name="Kirkness E.F."/>
            <person name="Loh Y.H."/>
            <person name="Halpern A.L."/>
            <person name="Lee A.P."/>
            <person name="Johnson J."/>
            <person name="Dandona N."/>
            <person name="Viswanathan L.D."/>
            <person name="Tay A."/>
            <person name="Venter J.C."/>
            <person name="Strausberg R.L."/>
            <person name="Brenner S."/>
        </authorList>
    </citation>
    <scope>NUCLEOTIDE SEQUENCE [LARGE SCALE GENOMIC DNA]</scope>
</reference>
<proteinExistence type="inferred from homology"/>
<dbReference type="FunFam" id="1.20.1070.10:FF:000109">
    <property type="entry name" value="Leukotriene B4 receptor"/>
    <property type="match status" value="1"/>
</dbReference>
<dbReference type="PROSITE" id="PS50262">
    <property type="entry name" value="G_PROTEIN_RECEP_F1_2"/>
    <property type="match status" value="1"/>
</dbReference>
<accession>A0A4W3K477</accession>
<dbReference type="GeneTree" id="ENSGT00950000182966"/>
<dbReference type="GO" id="GO:0007200">
    <property type="term" value="P:phospholipase C-activating G protein-coupled receptor signaling pathway"/>
    <property type="evidence" value="ECO:0007669"/>
    <property type="project" value="TreeGrafter"/>
</dbReference>
<comment type="similarity">
    <text evidence="11">Belongs to the chemokine-like receptor (CMKLR) family.</text>
</comment>
<dbReference type="AlphaFoldDB" id="A0A4W3K477"/>
<dbReference type="GO" id="GO:0004974">
    <property type="term" value="F:leukotriene receptor activity"/>
    <property type="evidence" value="ECO:0007669"/>
    <property type="project" value="UniProtKB-ARBA"/>
</dbReference>
<keyword evidence="15" id="KW-1185">Reference proteome</keyword>
<dbReference type="Ensembl" id="ENSCMIT00000046446.1">
    <property type="protein sequence ID" value="ENSCMIP00000045793.1"/>
    <property type="gene ID" value="ENSCMIG00000018869.1"/>
</dbReference>
<feature type="transmembrane region" description="Helical" evidence="12">
    <location>
        <begin position="219"/>
        <end position="247"/>
    </location>
</feature>
<dbReference type="InterPro" id="IPR000826">
    <property type="entry name" value="Formyl_rcpt-rel"/>
</dbReference>
<dbReference type="PANTHER" id="PTHR24225:SF72">
    <property type="entry name" value="G-PROTEIN COUPLED RECEPTORS FAMILY 1 PROFILE DOMAIN-CONTAINING PROTEIN-RELATED"/>
    <property type="match status" value="1"/>
</dbReference>
<keyword evidence="6" id="KW-0297">G-protein coupled receptor</keyword>
<feature type="transmembrane region" description="Helical" evidence="12">
    <location>
        <begin position="98"/>
        <end position="119"/>
    </location>
</feature>
<dbReference type="GO" id="GO:0006954">
    <property type="term" value="P:inflammatory response"/>
    <property type="evidence" value="ECO:0007669"/>
    <property type="project" value="TreeGrafter"/>
</dbReference>
<dbReference type="PRINTS" id="PR00237">
    <property type="entry name" value="GPCRRHODOPSN"/>
</dbReference>
<sequence>MALSNIPVDQNATLHTFRPVQNAVSCVVLGIVFLVGLPGNALVIWIILRHIKTKSPTIQLILHLAFADFIVLITLPLWIHSLVNGWVYGELFCKTATFLIFCSLYASLFFITLVSVKRLMAALYPFATHGFIGKAIISIWVSAFLIAIYSLIIQKLENRNGQLKCVTSYSSGQQQIVICLFKLLVGFVVPFTTLLVCYTIVFKRIKQMTFQTRGKSEKLIIGVVVTFVLCWSPYQITNIITISSLMIESSNSEFALTLKNIVETMDIVTGTLVFISSCSNPILYAFAARRFKAGFKILSFAKLFEYINRPSEELQNPGRDNGNEKKFLHTESSGNVELLPQGVVDENSIDVFKGKLNRYMREKGIEGYA</sequence>
<dbReference type="GO" id="GO:0004875">
    <property type="term" value="F:complement receptor activity"/>
    <property type="evidence" value="ECO:0007669"/>
    <property type="project" value="TreeGrafter"/>
</dbReference>
<dbReference type="GO" id="GO:0007204">
    <property type="term" value="P:positive regulation of cytosolic calcium ion concentration"/>
    <property type="evidence" value="ECO:0007669"/>
    <property type="project" value="TreeGrafter"/>
</dbReference>
<evidence type="ECO:0000256" key="3">
    <source>
        <dbReference type="ARBA" id="ARBA00022553"/>
    </source>
</evidence>
<dbReference type="InParanoid" id="A0A4W3K477"/>
<dbReference type="InterPro" id="IPR017452">
    <property type="entry name" value="GPCR_Rhodpsn_7TM"/>
</dbReference>
<evidence type="ECO:0000256" key="7">
    <source>
        <dbReference type="ARBA" id="ARBA00023136"/>
    </source>
</evidence>
<reference evidence="15" key="2">
    <citation type="journal article" date="2007" name="PLoS Biol.">
        <title>Survey sequencing and comparative analysis of the elephant shark (Callorhinchus milii) genome.</title>
        <authorList>
            <person name="Venkatesh B."/>
            <person name="Kirkness E.F."/>
            <person name="Loh Y.H."/>
            <person name="Halpern A.L."/>
            <person name="Lee A.P."/>
            <person name="Johnson J."/>
            <person name="Dandona N."/>
            <person name="Viswanathan L.D."/>
            <person name="Tay A."/>
            <person name="Venter J.C."/>
            <person name="Strausberg R.L."/>
            <person name="Brenner S."/>
        </authorList>
    </citation>
    <scope>NUCLEOTIDE SEQUENCE [LARGE SCALE GENOMIC DNA]</scope>
</reference>
<dbReference type="PANTHER" id="PTHR24225">
    <property type="entry name" value="CHEMOTACTIC RECEPTOR"/>
    <property type="match status" value="1"/>
</dbReference>
<evidence type="ECO:0000256" key="12">
    <source>
        <dbReference type="SAM" id="Phobius"/>
    </source>
</evidence>
<keyword evidence="7 12" id="KW-0472">Membrane</keyword>
<organism evidence="14 15">
    <name type="scientific">Callorhinchus milii</name>
    <name type="common">Ghost shark</name>
    <dbReference type="NCBI Taxonomy" id="7868"/>
    <lineage>
        <taxon>Eukaryota</taxon>
        <taxon>Metazoa</taxon>
        <taxon>Chordata</taxon>
        <taxon>Craniata</taxon>
        <taxon>Vertebrata</taxon>
        <taxon>Chondrichthyes</taxon>
        <taxon>Holocephali</taxon>
        <taxon>Chimaeriformes</taxon>
        <taxon>Callorhinchidae</taxon>
        <taxon>Callorhinchus</taxon>
    </lineage>
</organism>
<name>A0A4W3K477_CALMI</name>
<dbReference type="SUPFAM" id="SSF81321">
    <property type="entry name" value="Family A G protein-coupled receptor-like"/>
    <property type="match status" value="1"/>
</dbReference>
<feature type="transmembrane region" description="Helical" evidence="12">
    <location>
        <begin position="60"/>
        <end position="78"/>
    </location>
</feature>
<keyword evidence="5 12" id="KW-1133">Transmembrane helix</keyword>
<comment type="subcellular location">
    <subcellularLocation>
        <location evidence="1">Cell membrane</location>
        <topology evidence="1">Multi-pass membrane protein</topology>
    </subcellularLocation>
</comment>
<evidence type="ECO:0000256" key="2">
    <source>
        <dbReference type="ARBA" id="ARBA00022475"/>
    </source>
</evidence>
<keyword evidence="3" id="KW-0597">Phosphoprotein</keyword>
<evidence type="ECO:0000256" key="1">
    <source>
        <dbReference type="ARBA" id="ARBA00004651"/>
    </source>
</evidence>